<organism evidence="1 2">
    <name type="scientific">Portunus trituberculatus</name>
    <name type="common">Swimming crab</name>
    <name type="synonym">Neptunus trituberculatus</name>
    <dbReference type="NCBI Taxonomy" id="210409"/>
    <lineage>
        <taxon>Eukaryota</taxon>
        <taxon>Metazoa</taxon>
        <taxon>Ecdysozoa</taxon>
        <taxon>Arthropoda</taxon>
        <taxon>Crustacea</taxon>
        <taxon>Multicrustacea</taxon>
        <taxon>Malacostraca</taxon>
        <taxon>Eumalacostraca</taxon>
        <taxon>Eucarida</taxon>
        <taxon>Decapoda</taxon>
        <taxon>Pleocyemata</taxon>
        <taxon>Brachyura</taxon>
        <taxon>Eubrachyura</taxon>
        <taxon>Portunoidea</taxon>
        <taxon>Portunidae</taxon>
        <taxon>Portuninae</taxon>
        <taxon>Portunus</taxon>
    </lineage>
</organism>
<proteinExistence type="predicted"/>
<gene>
    <name evidence="1" type="ORF">E2C01_002634</name>
</gene>
<reference evidence="1 2" key="1">
    <citation type="submission" date="2019-05" db="EMBL/GenBank/DDBJ databases">
        <title>Another draft genome of Portunus trituberculatus and its Hox gene families provides insights of decapod evolution.</title>
        <authorList>
            <person name="Jeong J.-H."/>
            <person name="Song I."/>
            <person name="Kim S."/>
            <person name="Choi T."/>
            <person name="Kim D."/>
            <person name="Ryu S."/>
            <person name="Kim W."/>
        </authorList>
    </citation>
    <scope>NUCLEOTIDE SEQUENCE [LARGE SCALE GENOMIC DNA]</scope>
    <source>
        <tissue evidence="1">Muscle</tissue>
    </source>
</reference>
<sequence>MKGALSPTFVFYVPQVRTKLNVVQVSLKPLVHLPVTVTLHPKPERWVTPLNSPVTKCRRPRSSPLLPDPFGGKGECEGECYEYQGSMWQPPSPH</sequence>
<comment type="caution">
    <text evidence="1">The sequence shown here is derived from an EMBL/GenBank/DDBJ whole genome shotgun (WGS) entry which is preliminary data.</text>
</comment>
<keyword evidence="2" id="KW-1185">Reference proteome</keyword>
<name>A0A5B7CKF8_PORTR</name>
<evidence type="ECO:0000313" key="2">
    <source>
        <dbReference type="Proteomes" id="UP000324222"/>
    </source>
</evidence>
<protein>
    <submittedName>
        <fullName evidence="1">Uncharacterized protein</fullName>
    </submittedName>
</protein>
<accession>A0A5B7CKF8</accession>
<evidence type="ECO:0000313" key="1">
    <source>
        <dbReference type="EMBL" id="MPC10009.1"/>
    </source>
</evidence>
<dbReference type="AlphaFoldDB" id="A0A5B7CKF8"/>
<dbReference type="EMBL" id="VSRR010000097">
    <property type="protein sequence ID" value="MPC10009.1"/>
    <property type="molecule type" value="Genomic_DNA"/>
</dbReference>
<dbReference type="Proteomes" id="UP000324222">
    <property type="component" value="Unassembled WGS sequence"/>
</dbReference>